<gene>
    <name evidence="3" type="ORF">UFOVP1232_14</name>
    <name evidence="4" type="ORF">UFOVP1572_47</name>
    <name evidence="1" type="ORF">UFOVP644_48</name>
    <name evidence="2" type="ORF">UFOVP958_30</name>
</gene>
<dbReference type="EMBL" id="LR796621">
    <property type="protein sequence ID" value="CAB4154934.1"/>
    <property type="molecule type" value="Genomic_DNA"/>
</dbReference>
<evidence type="ECO:0000313" key="1">
    <source>
        <dbReference type="EMBL" id="CAB4154934.1"/>
    </source>
</evidence>
<dbReference type="EMBL" id="LR797189">
    <property type="protein sequence ID" value="CAB4192272.1"/>
    <property type="molecule type" value="Genomic_DNA"/>
</dbReference>
<dbReference type="EMBL" id="LR798421">
    <property type="protein sequence ID" value="CAB5230637.1"/>
    <property type="molecule type" value="Genomic_DNA"/>
</dbReference>
<accession>A0A6J5NHP1</accession>
<reference evidence="1" key="1">
    <citation type="submission" date="2020-04" db="EMBL/GenBank/DDBJ databases">
        <authorList>
            <person name="Chiriac C."/>
            <person name="Salcher M."/>
            <person name="Ghai R."/>
            <person name="Kavagutti S V."/>
        </authorList>
    </citation>
    <scope>NUCLEOTIDE SEQUENCE</scope>
</reference>
<evidence type="ECO:0000313" key="3">
    <source>
        <dbReference type="EMBL" id="CAB4192272.1"/>
    </source>
</evidence>
<name>A0A6J5NHP1_9CAUD</name>
<evidence type="ECO:0000313" key="4">
    <source>
        <dbReference type="EMBL" id="CAB5230637.1"/>
    </source>
</evidence>
<organism evidence="1">
    <name type="scientific">uncultured Caudovirales phage</name>
    <dbReference type="NCBI Taxonomy" id="2100421"/>
    <lineage>
        <taxon>Viruses</taxon>
        <taxon>Duplodnaviria</taxon>
        <taxon>Heunggongvirae</taxon>
        <taxon>Uroviricota</taxon>
        <taxon>Caudoviricetes</taxon>
        <taxon>Peduoviridae</taxon>
        <taxon>Maltschvirus</taxon>
        <taxon>Maltschvirus maltsch</taxon>
    </lineage>
</organism>
<evidence type="ECO:0000313" key="2">
    <source>
        <dbReference type="EMBL" id="CAB4174150.1"/>
    </source>
</evidence>
<sequence length="127" mass="13427">MSLYADGTFLDDAKLMVDDFGVSGSCNAGAITFQCLISDPMVSQSFQEGGFVDRTQHTVRIPAATASWSLPDGSNGASAAIVVSQEPIAYLGIGKVIAVDGKSLRIIAQTHKRPSAWVTLQVILLNQ</sequence>
<proteinExistence type="predicted"/>
<dbReference type="EMBL" id="LR796908">
    <property type="protein sequence ID" value="CAB4174150.1"/>
    <property type="molecule type" value="Genomic_DNA"/>
</dbReference>
<protein>
    <submittedName>
        <fullName evidence="1">Uncharacterized protein</fullName>
    </submittedName>
</protein>